<dbReference type="Pfam" id="PF00482">
    <property type="entry name" value="T2SSF"/>
    <property type="match status" value="2"/>
</dbReference>
<dbReference type="RefSeq" id="WP_147802887.1">
    <property type="nucleotide sequence ID" value="NZ_CP144914.1"/>
</dbReference>
<feature type="domain" description="Type II secretion system protein GspF" evidence="10">
    <location>
        <begin position="16"/>
        <end position="135"/>
    </location>
</feature>
<evidence type="ECO:0000313" key="11">
    <source>
        <dbReference type="EMBL" id="WWD81342.1"/>
    </source>
</evidence>
<evidence type="ECO:0000256" key="4">
    <source>
        <dbReference type="ARBA" id="ARBA00022475"/>
    </source>
</evidence>
<protein>
    <submittedName>
        <fullName evidence="11">Competence type IV pilus assembly protein ComGB</fullName>
    </submittedName>
</protein>
<dbReference type="NCBIfam" id="NF041012">
    <property type="entry name" value="T4P_ComGB"/>
    <property type="match status" value="1"/>
</dbReference>
<dbReference type="PANTHER" id="PTHR30012:SF0">
    <property type="entry name" value="TYPE II SECRETION SYSTEM PROTEIN F-RELATED"/>
    <property type="match status" value="1"/>
</dbReference>
<evidence type="ECO:0000256" key="1">
    <source>
        <dbReference type="ARBA" id="ARBA00004651"/>
    </source>
</evidence>
<feature type="transmembrane region" description="Helical" evidence="9">
    <location>
        <begin position="111"/>
        <end position="134"/>
    </location>
</feature>
<dbReference type="InterPro" id="IPR047692">
    <property type="entry name" value="T4P_ComGB"/>
</dbReference>
<feature type="domain" description="Type II secretion system protein GspF" evidence="10">
    <location>
        <begin position="211"/>
        <end position="333"/>
    </location>
</feature>
<evidence type="ECO:0000256" key="2">
    <source>
        <dbReference type="ARBA" id="ARBA00005745"/>
    </source>
</evidence>
<dbReference type="GO" id="GO:0009306">
    <property type="term" value="P:protein secretion"/>
    <property type="evidence" value="ECO:0007669"/>
    <property type="project" value="InterPro"/>
</dbReference>
<dbReference type="GO" id="GO:0005886">
    <property type="term" value="C:plasma membrane"/>
    <property type="evidence" value="ECO:0007669"/>
    <property type="project" value="UniProtKB-SubCell"/>
</dbReference>
<sequence length="342" mass="39650">MRKKLFSNDQERGRLLLEIASLLEEGYNIGEAIELYAAFLTGERQEWLHTAYKEMEKGDMFAEQLSDAGFSAEIINFIRMLEMHGAFQKALEQAGYMLIKRYELKKQVHSVLHYPLVLLSGVFLLGVVLMEGILPQFQQFFQAMDHELPMLTRGMLLFMDWFRLPLFLSFVGAGLLVFFWLKRKPAAEQVEVMLRIPVIHKYIRQLISYYFAAQLAPMLKGGLSLQQALKTMKEESKLIFFQYEADYFIHHLEEGTNFSDIIKERAYYIPQLSVVWAFGESRGEAAQELETFAAYLFQKMYENTNKAIGFFQPVIFCFIGAIVILLFLSMMLPVFSVIDSFS</sequence>
<keyword evidence="7 9" id="KW-0472">Membrane</keyword>
<organism evidence="11 12">
    <name type="scientific">Alkalicoccus halolimnae</name>
    <dbReference type="NCBI Taxonomy" id="1667239"/>
    <lineage>
        <taxon>Bacteria</taxon>
        <taxon>Bacillati</taxon>
        <taxon>Bacillota</taxon>
        <taxon>Bacilli</taxon>
        <taxon>Bacillales</taxon>
        <taxon>Bacillaceae</taxon>
        <taxon>Alkalicoccus</taxon>
    </lineage>
</organism>
<dbReference type="InterPro" id="IPR042094">
    <property type="entry name" value="T2SS_GspF_sf"/>
</dbReference>
<dbReference type="KEGG" id="ahal:FTX54_007305"/>
<evidence type="ECO:0000256" key="9">
    <source>
        <dbReference type="SAM" id="Phobius"/>
    </source>
</evidence>
<dbReference type="PRINTS" id="PR00812">
    <property type="entry name" value="BCTERIALGSPF"/>
</dbReference>
<dbReference type="InterPro" id="IPR001992">
    <property type="entry name" value="T2SS_GspF/T4SS_PilC_CS"/>
</dbReference>
<dbReference type="OrthoDB" id="1638902at2"/>
<evidence type="ECO:0000256" key="5">
    <source>
        <dbReference type="ARBA" id="ARBA00022692"/>
    </source>
</evidence>
<comment type="similarity">
    <text evidence="2 8">Belongs to the GSP F family.</text>
</comment>
<keyword evidence="6 9" id="KW-1133">Transmembrane helix</keyword>
<keyword evidence="3 8" id="KW-0813">Transport</keyword>
<dbReference type="EMBL" id="CP144914">
    <property type="protein sequence ID" value="WWD81342.1"/>
    <property type="molecule type" value="Genomic_DNA"/>
</dbReference>
<accession>A0A5C7FJC4</accession>
<keyword evidence="5 8" id="KW-0812">Transmembrane</keyword>
<keyword evidence="12" id="KW-1185">Reference proteome</keyword>
<dbReference type="InterPro" id="IPR018076">
    <property type="entry name" value="T2SS_GspF_dom"/>
</dbReference>
<evidence type="ECO:0000256" key="6">
    <source>
        <dbReference type="ARBA" id="ARBA00022989"/>
    </source>
</evidence>
<dbReference type="InterPro" id="IPR003004">
    <property type="entry name" value="GspF/PilC"/>
</dbReference>
<dbReference type="Gene3D" id="1.20.81.30">
    <property type="entry name" value="Type II secretion system (T2SS), domain F"/>
    <property type="match status" value="2"/>
</dbReference>
<evidence type="ECO:0000256" key="8">
    <source>
        <dbReference type="RuleBase" id="RU003923"/>
    </source>
</evidence>
<comment type="subcellular location">
    <subcellularLocation>
        <location evidence="1 8">Cell membrane</location>
        <topology evidence="1 8">Multi-pass membrane protein</topology>
    </subcellularLocation>
</comment>
<evidence type="ECO:0000256" key="3">
    <source>
        <dbReference type="ARBA" id="ARBA00022448"/>
    </source>
</evidence>
<dbReference type="AlphaFoldDB" id="A0A5C7FJC4"/>
<evidence type="ECO:0000313" key="12">
    <source>
        <dbReference type="Proteomes" id="UP000321816"/>
    </source>
</evidence>
<evidence type="ECO:0000259" key="10">
    <source>
        <dbReference type="Pfam" id="PF00482"/>
    </source>
</evidence>
<gene>
    <name evidence="11" type="primary">comGB</name>
    <name evidence="11" type="ORF">FTX54_007305</name>
</gene>
<reference evidence="11 12" key="1">
    <citation type="submission" date="2024-01" db="EMBL/GenBank/DDBJ databases">
        <title>Complete Genome Sequence of Alkalicoccus halolimnae BZ-SZ-XJ29T, a Moderately Halophilic Bacterium Isolated from a Salt Lake.</title>
        <authorList>
            <person name="Zhao B."/>
        </authorList>
    </citation>
    <scope>NUCLEOTIDE SEQUENCE [LARGE SCALE GENOMIC DNA]</scope>
    <source>
        <strain evidence="11 12">BZ-SZ-XJ29</strain>
    </source>
</reference>
<feature type="transmembrane region" description="Helical" evidence="9">
    <location>
        <begin position="314"/>
        <end position="338"/>
    </location>
</feature>
<evidence type="ECO:0000256" key="7">
    <source>
        <dbReference type="ARBA" id="ARBA00023136"/>
    </source>
</evidence>
<proteinExistence type="inferred from homology"/>
<dbReference type="PANTHER" id="PTHR30012">
    <property type="entry name" value="GENERAL SECRETION PATHWAY PROTEIN"/>
    <property type="match status" value="1"/>
</dbReference>
<dbReference type="PROSITE" id="PS00874">
    <property type="entry name" value="T2SP_F"/>
    <property type="match status" value="1"/>
</dbReference>
<dbReference type="Proteomes" id="UP000321816">
    <property type="component" value="Chromosome"/>
</dbReference>
<name>A0A5C7FJC4_9BACI</name>
<feature type="transmembrane region" description="Helical" evidence="9">
    <location>
        <begin position="161"/>
        <end position="181"/>
    </location>
</feature>
<keyword evidence="4" id="KW-1003">Cell membrane</keyword>